<proteinExistence type="predicted"/>
<accession>A0A3N1CMN4</accession>
<dbReference type="Pfam" id="PF04883">
    <property type="entry name" value="HK97-gp10_like"/>
    <property type="match status" value="1"/>
</dbReference>
<comment type="caution">
    <text evidence="2">The sequence shown here is derived from an EMBL/GenBank/DDBJ whole genome shotgun (WGS) entry which is preliminary data.</text>
</comment>
<evidence type="ECO:0000256" key="1">
    <source>
        <dbReference type="SAM" id="MobiDB-lite"/>
    </source>
</evidence>
<protein>
    <submittedName>
        <fullName evidence="2">Bacteriophage HK97-gp10 putative tail-component</fullName>
    </submittedName>
</protein>
<name>A0A3N1CMN4_9ACTN</name>
<evidence type="ECO:0000313" key="2">
    <source>
        <dbReference type="EMBL" id="ROO82581.1"/>
    </source>
</evidence>
<dbReference type="InterPro" id="IPR010064">
    <property type="entry name" value="HK97-gp10_tail"/>
</dbReference>
<sequence length="160" mass="18154">MISVDIDAFDLGDLAEDLRRAPDRVDEKVRRAVKANERDVVRTAKRDAPVRTPPPTDPRKPPGGHLRKSISADRDSDGMGYEAGPTADYGRHVEFGTRPHEISMKPGGPMLYFPDVHDVWHLRERVWHPGTSPQPYMLPSFDRHLPEFVDELGDIVERIL</sequence>
<dbReference type="OrthoDB" id="4226606at2"/>
<dbReference type="AlphaFoldDB" id="A0A3N1CMN4"/>
<keyword evidence="3" id="KW-1185">Reference proteome</keyword>
<dbReference type="EMBL" id="RJKE01000001">
    <property type="protein sequence ID" value="ROO82581.1"/>
    <property type="molecule type" value="Genomic_DNA"/>
</dbReference>
<evidence type="ECO:0000313" key="3">
    <source>
        <dbReference type="Proteomes" id="UP000272400"/>
    </source>
</evidence>
<organism evidence="2 3">
    <name type="scientific">Actinocorallia herbida</name>
    <dbReference type="NCBI Taxonomy" id="58109"/>
    <lineage>
        <taxon>Bacteria</taxon>
        <taxon>Bacillati</taxon>
        <taxon>Actinomycetota</taxon>
        <taxon>Actinomycetes</taxon>
        <taxon>Streptosporangiales</taxon>
        <taxon>Thermomonosporaceae</taxon>
        <taxon>Actinocorallia</taxon>
    </lineage>
</organism>
<dbReference type="Proteomes" id="UP000272400">
    <property type="component" value="Unassembled WGS sequence"/>
</dbReference>
<feature type="compositionally biased region" description="Basic and acidic residues" evidence="1">
    <location>
        <begin position="35"/>
        <end position="49"/>
    </location>
</feature>
<reference evidence="2 3" key="1">
    <citation type="submission" date="2018-11" db="EMBL/GenBank/DDBJ databases">
        <title>Sequencing the genomes of 1000 actinobacteria strains.</title>
        <authorList>
            <person name="Klenk H.-P."/>
        </authorList>
    </citation>
    <scope>NUCLEOTIDE SEQUENCE [LARGE SCALE GENOMIC DNA]</scope>
    <source>
        <strain evidence="2 3">DSM 44254</strain>
    </source>
</reference>
<dbReference type="RefSeq" id="WP_123661591.1">
    <property type="nucleotide sequence ID" value="NZ_RJKE01000001.1"/>
</dbReference>
<feature type="region of interest" description="Disordered" evidence="1">
    <location>
        <begin position="35"/>
        <end position="90"/>
    </location>
</feature>
<gene>
    <name evidence="2" type="ORF">EDD29_0061</name>
</gene>